<gene>
    <name evidence="1" type="ORF">NCTC13336_00351</name>
</gene>
<evidence type="ECO:0000313" key="1">
    <source>
        <dbReference type="EMBL" id="STR00154.1"/>
    </source>
</evidence>
<dbReference type="AlphaFoldDB" id="A0A377QXM3"/>
<dbReference type="EMBL" id="UGJJ01000001">
    <property type="protein sequence ID" value="STR00154.1"/>
    <property type="molecule type" value="Genomic_DNA"/>
</dbReference>
<name>A0A377QXM3_9NEIS</name>
<accession>A0A377QXM3</accession>
<dbReference type="RefSeq" id="WP_174901009.1">
    <property type="nucleotide sequence ID" value="NZ_UGJJ01000001.1"/>
</dbReference>
<protein>
    <submittedName>
        <fullName evidence="1">Uncharacterized protein</fullName>
    </submittedName>
</protein>
<dbReference type="Proteomes" id="UP000254293">
    <property type="component" value="Unassembled WGS sequence"/>
</dbReference>
<sequence>MSMNPVYLWYPAHFPDPAAMLPESLSAAQQIADEWAEKPLPAGADPGPFAELAAIIAKAAHAPEASAGFRQSYAGIETDLPAYLRGHALAELSEHYDEIMPLLDDYAPDLGLVLYDSNGRLLLPDGRSFPEEDFFAAIQRELEEKAAAERKWRAANRGLPENIKDFYKYFRPKTDELMGRYGFEYAPQFYRPEGHDKRSRKPEPDVMVYAKATEHGWQIIYISIGDLYNDGVYDIWVSWNLSDETVEQIHWYELDNIHPYDRKNNKKQLAAGGGVNIGYYLSSSWDGGYIGSSQFKTESQIEAFLAYIETRLAEVAPISAYGDLEAYFNSRLGKASEYKDYSEKLNKNIKTYNDFPIVLVDLYLEGRRNLREVVESWLAADDAYFGNKEFARERLMNTLTYLENRPRT</sequence>
<keyword evidence="2" id="KW-1185">Reference proteome</keyword>
<proteinExistence type="predicted"/>
<evidence type="ECO:0000313" key="2">
    <source>
        <dbReference type="Proteomes" id="UP000254293"/>
    </source>
</evidence>
<reference evidence="1 2" key="1">
    <citation type="submission" date="2018-06" db="EMBL/GenBank/DDBJ databases">
        <authorList>
            <consortium name="Pathogen Informatics"/>
            <person name="Doyle S."/>
        </authorList>
    </citation>
    <scope>NUCLEOTIDE SEQUENCE [LARGE SCALE GENOMIC DNA]</scope>
    <source>
        <strain evidence="1 2">NCTC13336</strain>
    </source>
</reference>
<organism evidence="1 2">
    <name type="scientific">Kingella potus</name>
    <dbReference type="NCBI Taxonomy" id="265175"/>
    <lineage>
        <taxon>Bacteria</taxon>
        <taxon>Pseudomonadati</taxon>
        <taxon>Pseudomonadota</taxon>
        <taxon>Betaproteobacteria</taxon>
        <taxon>Neisseriales</taxon>
        <taxon>Neisseriaceae</taxon>
        <taxon>Kingella</taxon>
    </lineage>
</organism>